<evidence type="ECO:0000256" key="1">
    <source>
        <dbReference type="SAM" id="SignalP"/>
    </source>
</evidence>
<feature type="chain" id="PRO_5012481648" description="Fimbrial protein" evidence="1">
    <location>
        <begin position="24"/>
        <end position="171"/>
    </location>
</feature>
<evidence type="ECO:0000313" key="3">
    <source>
        <dbReference type="Proteomes" id="UP000190667"/>
    </source>
</evidence>
<protein>
    <recommendedName>
        <fullName evidence="4">Fimbrial protein</fullName>
    </recommendedName>
</protein>
<keyword evidence="3" id="KW-1185">Reference proteome</keyword>
<evidence type="ECO:0000313" key="2">
    <source>
        <dbReference type="EMBL" id="OON42178.1"/>
    </source>
</evidence>
<dbReference type="RefSeq" id="WP_078001212.1">
    <property type="nucleotide sequence ID" value="NZ_MRUL01000001.1"/>
</dbReference>
<dbReference type="OrthoDB" id="6555569at2"/>
<proteinExistence type="predicted"/>
<name>A0A1S8YTL8_9GAMM</name>
<keyword evidence="1" id="KW-0732">Signal</keyword>
<gene>
    <name evidence="2" type="ORF">BTJ39_03240</name>
</gene>
<dbReference type="Proteomes" id="UP000190667">
    <property type="component" value="Unassembled WGS sequence"/>
</dbReference>
<evidence type="ECO:0008006" key="4">
    <source>
        <dbReference type="Google" id="ProtNLM"/>
    </source>
</evidence>
<feature type="signal peptide" evidence="1">
    <location>
        <begin position="1"/>
        <end position="23"/>
    </location>
</feature>
<dbReference type="STRING" id="1926881.BTJ39_03240"/>
<accession>A0A1S8YTL8</accession>
<dbReference type="AlphaFoldDB" id="A0A1S8YTL8"/>
<reference evidence="2 3" key="1">
    <citation type="submission" date="2016-12" db="EMBL/GenBank/DDBJ databases">
        <title>Izhakiella australiana sp. nov. of genus Izhakiella isolated from Australian desert.</title>
        <authorList>
            <person name="Ji M."/>
        </authorList>
    </citation>
    <scope>NUCLEOTIDE SEQUENCE [LARGE SCALE GENOMIC DNA]</scope>
    <source>
        <strain evidence="2 3">D4N98</strain>
    </source>
</reference>
<dbReference type="EMBL" id="MRUL01000001">
    <property type="protein sequence ID" value="OON42178.1"/>
    <property type="molecule type" value="Genomic_DNA"/>
</dbReference>
<comment type="caution">
    <text evidence="2">The sequence shown here is derived from an EMBL/GenBank/DDBJ whole genome shotgun (WGS) entry which is preliminary data.</text>
</comment>
<organism evidence="2 3">
    <name type="scientific">Izhakiella australiensis</name>
    <dbReference type="NCBI Taxonomy" id="1926881"/>
    <lineage>
        <taxon>Bacteria</taxon>
        <taxon>Pseudomonadati</taxon>
        <taxon>Pseudomonadota</taxon>
        <taxon>Gammaproteobacteria</taxon>
        <taxon>Enterobacterales</taxon>
        <taxon>Erwiniaceae</taxon>
        <taxon>Izhakiella</taxon>
    </lineage>
</organism>
<sequence length="171" mass="18528">MITKNFLSGAGFLLLLWSPFSQSISNSQLSVDISAESVARISLYYRGLPVPEEGIDFTLPVNGLSQKLERTSSNFYLVGNVDQADIIFDESEFILPQIYGGNTKMLLDGNFIFGGSVTSAGQTLRIPVLDNISQGTSVNGLKIKFSSKLTAGNYTKGDYANVFTLIVTPVI</sequence>